<feature type="signal peptide" evidence="2">
    <location>
        <begin position="1"/>
        <end position="18"/>
    </location>
</feature>
<dbReference type="InterPro" id="IPR011990">
    <property type="entry name" value="TPR-like_helical_dom_sf"/>
</dbReference>
<keyword evidence="1" id="KW-0802">TPR repeat</keyword>
<dbReference type="RefSeq" id="WP_074980010.1">
    <property type="nucleotide sequence ID" value="NZ_FPAG01000009.1"/>
</dbReference>
<feature type="chain" id="PRO_5010166101" evidence="2">
    <location>
        <begin position="19"/>
        <end position="381"/>
    </location>
</feature>
<dbReference type="SUPFAM" id="SSF48452">
    <property type="entry name" value="TPR-like"/>
    <property type="match status" value="2"/>
</dbReference>
<dbReference type="SMART" id="SM00028">
    <property type="entry name" value="TPR"/>
    <property type="match status" value="7"/>
</dbReference>
<gene>
    <name evidence="3" type="ORF">SAMN04487906_3134</name>
</gene>
<dbReference type="InterPro" id="IPR044650">
    <property type="entry name" value="SRFR1-like"/>
</dbReference>
<organism evidence="3 4">
    <name type="scientific">Zhouia amylolytica</name>
    <dbReference type="NCBI Taxonomy" id="376730"/>
    <lineage>
        <taxon>Bacteria</taxon>
        <taxon>Pseudomonadati</taxon>
        <taxon>Bacteroidota</taxon>
        <taxon>Flavobacteriia</taxon>
        <taxon>Flavobacteriales</taxon>
        <taxon>Flavobacteriaceae</taxon>
        <taxon>Zhouia</taxon>
    </lineage>
</organism>
<dbReference type="GO" id="GO:0045892">
    <property type="term" value="P:negative regulation of DNA-templated transcription"/>
    <property type="evidence" value="ECO:0007669"/>
    <property type="project" value="InterPro"/>
</dbReference>
<proteinExistence type="predicted"/>
<dbReference type="InterPro" id="IPR019734">
    <property type="entry name" value="TPR_rpt"/>
</dbReference>
<dbReference type="OrthoDB" id="9810596at2"/>
<evidence type="ECO:0000313" key="4">
    <source>
        <dbReference type="Proteomes" id="UP000183209"/>
    </source>
</evidence>
<dbReference type="EMBL" id="FPAG01000009">
    <property type="protein sequence ID" value="SFT13042.1"/>
    <property type="molecule type" value="Genomic_DNA"/>
</dbReference>
<dbReference type="PROSITE" id="PS50005">
    <property type="entry name" value="TPR"/>
    <property type="match status" value="2"/>
</dbReference>
<reference evidence="3 4" key="1">
    <citation type="submission" date="2016-10" db="EMBL/GenBank/DDBJ databases">
        <authorList>
            <person name="de Groot N.N."/>
        </authorList>
    </citation>
    <scope>NUCLEOTIDE SEQUENCE [LARGE SCALE GENOMIC DNA]</scope>
    <source>
        <strain evidence="3 4">CGMCC 1.6114</strain>
    </source>
</reference>
<dbReference type="Pfam" id="PF13181">
    <property type="entry name" value="TPR_8"/>
    <property type="match status" value="1"/>
</dbReference>
<dbReference type="PANTHER" id="PTHR44749">
    <property type="entry name" value="SUPPRESSOR OF RPS4-RLD 1"/>
    <property type="match status" value="1"/>
</dbReference>
<dbReference type="AlphaFoldDB" id="A0A1I6VH41"/>
<sequence>MKTFVRLIVMFWVLVAGAQAPVSNEADNLFKNGHYTKAINLYARNPSYTNQLKIAQAYVALGNLDKAILQYEGIVSNNPEKLLPQKELGKLYFKTKQFEKAENTFLLLTQKDSLNPDNHYRYGLSVEALGKRDKAKDSFKKTFHLDTTHINNIKELGAYYLKKKYMDSVHFVVDKGLKVAPTNAQLLNLKALAHYNFQEYNSAIPYFEQLIKQRYLETYIFMYLGHCYEKDWRNKEAIDSYLGAIGIDNANSDAYFNIGNIYRKEKQADSAIVYFKEAITVKRVDLSREYHAIASSFRTKRDYKKALDYYWLTYEQNPDDYITYYNICFVSDHYYQDPKTKIKYYQNYLDKFGSHRFGKRYRVHAEKRISELKAEIHLAAD</sequence>
<dbReference type="Pfam" id="PF13432">
    <property type="entry name" value="TPR_16"/>
    <property type="match status" value="2"/>
</dbReference>
<accession>A0A1I6VH41</accession>
<name>A0A1I6VH41_9FLAO</name>
<protein>
    <submittedName>
        <fullName evidence="3">Lipopolysaccharide biosynthesis regulator YciM, contains six TPR domains and a predicted metal-binding C-terminal domain</fullName>
    </submittedName>
</protein>
<evidence type="ECO:0000256" key="2">
    <source>
        <dbReference type="SAM" id="SignalP"/>
    </source>
</evidence>
<evidence type="ECO:0000256" key="1">
    <source>
        <dbReference type="PROSITE-ProRule" id="PRU00339"/>
    </source>
</evidence>
<feature type="repeat" description="TPR" evidence="1">
    <location>
        <begin position="252"/>
        <end position="285"/>
    </location>
</feature>
<dbReference type="PANTHER" id="PTHR44749:SF1">
    <property type="entry name" value="TETRATRICOPEPTIDE-LIKE HELICAL DOMAIN-CONTAINING PROTEIN"/>
    <property type="match status" value="1"/>
</dbReference>
<feature type="repeat" description="TPR" evidence="1">
    <location>
        <begin position="287"/>
        <end position="320"/>
    </location>
</feature>
<dbReference type="Gene3D" id="1.25.40.10">
    <property type="entry name" value="Tetratricopeptide repeat domain"/>
    <property type="match status" value="2"/>
</dbReference>
<keyword evidence="2" id="KW-0732">Signal</keyword>
<dbReference type="Proteomes" id="UP000183209">
    <property type="component" value="Unassembled WGS sequence"/>
</dbReference>
<evidence type="ECO:0000313" key="3">
    <source>
        <dbReference type="EMBL" id="SFT13042.1"/>
    </source>
</evidence>